<comment type="catalytic activity">
    <reaction evidence="6">
        <text>L-dehydroascorbate + 2 glutathione = glutathione disulfide + L-ascorbate</text>
        <dbReference type="Rhea" id="RHEA:24424"/>
        <dbReference type="ChEBI" id="CHEBI:38290"/>
        <dbReference type="ChEBI" id="CHEBI:57925"/>
        <dbReference type="ChEBI" id="CHEBI:58297"/>
        <dbReference type="ChEBI" id="CHEBI:58539"/>
        <dbReference type="EC" id="1.8.5.1"/>
    </reaction>
</comment>
<name>A0A5P1FHU4_ASPOF</name>
<evidence type="ECO:0000259" key="7">
    <source>
        <dbReference type="PROSITE" id="PS50405"/>
    </source>
</evidence>
<evidence type="ECO:0000256" key="4">
    <source>
        <dbReference type="ARBA" id="ARBA00024194"/>
    </source>
</evidence>
<dbReference type="Gramene" id="ONK76987">
    <property type="protein sequence ID" value="ONK76987"/>
    <property type="gene ID" value="A4U43_C02F1950"/>
</dbReference>
<evidence type="ECO:0000256" key="6">
    <source>
        <dbReference type="ARBA" id="ARBA00049544"/>
    </source>
</evidence>
<dbReference type="Pfam" id="PF13410">
    <property type="entry name" value="GST_C_2"/>
    <property type="match status" value="1"/>
</dbReference>
<sequence length="122" mass="13791">MNCYSEDRGSKIFSSFIKFLKSKDPNDGSEQALVDELSSLDQHLKDNGPFINGEAISAADLSLAPKLFHLETCLSHFKGWNVPENLTHVHAYMKLLFEQESFKKTKAEKQYVIAGWEPKVNA</sequence>
<dbReference type="InterPro" id="IPR036282">
    <property type="entry name" value="Glutathione-S-Trfase_C_sf"/>
</dbReference>
<keyword evidence="3" id="KW-0560">Oxidoreductase</keyword>
<evidence type="ECO:0000313" key="9">
    <source>
        <dbReference type="Proteomes" id="UP000243459"/>
    </source>
</evidence>
<feature type="domain" description="GST C-terminal" evidence="7">
    <location>
        <begin position="1"/>
        <end position="122"/>
    </location>
</feature>
<dbReference type="Proteomes" id="UP000243459">
    <property type="component" value="Chromosome 2"/>
</dbReference>
<evidence type="ECO:0000256" key="5">
    <source>
        <dbReference type="ARBA" id="ARBA00047960"/>
    </source>
</evidence>
<evidence type="ECO:0000256" key="3">
    <source>
        <dbReference type="ARBA" id="ARBA00023002"/>
    </source>
</evidence>
<dbReference type="GO" id="GO:0033355">
    <property type="term" value="P:ascorbate glutathione cycle"/>
    <property type="evidence" value="ECO:0007669"/>
    <property type="project" value="InterPro"/>
</dbReference>
<dbReference type="InterPro" id="IPR010987">
    <property type="entry name" value="Glutathione-S-Trfase_C-like"/>
</dbReference>
<dbReference type="AlphaFoldDB" id="A0A5P1FHU4"/>
<dbReference type="GO" id="GO:0045174">
    <property type="term" value="F:glutathione dehydrogenase (ascorbate) activity"/>
    <property type="evidence" value="ECO:0007669"/>
    <property type="project" value="UniProtKB-EC"/>
</dbReference>
<keyword evidence="9" id="KW-1185">Reference proteome</keyword>
<dbReference type="SUPFAM" id="SSF47616">
    <property type="entry name" value="GST C-terminal domain-like"/>
    <property type="match status" value="1"/>
</dbReference>
<dbReference type="InterPro" id="IPR044627">
    <property type="entry name" value="DHAR1/2/3/4"/>
</dbReference>
<dbReference type="Gene3D" id="1.20.1050.10">
    <property type="match status" value="1"/>
</dbReference>
<dbReference type="EMBL" id="CM007382">
    <property type="protein sequence ID" value="ONK76987.1"/>
    <property type="molecule type" value="Genomic_DNA"/>
</dbReference>
<accession>A0A5P1FHU4</accession>
<organism evidence="8 9">
    <name type="scientific">Asparagus officinalis</name>
    <name type="common">Garden asparagus</name>
    <dbReference type="NCBI Taxonomy" id="4686"/>
    <lineage>
        <taxon>Eukaryota</taxon>
        <taxon>Viridiplantae</taxon>
        <taxon>Streptophyta</taxon>
        <taxon>Embryophyta</taxon>
        <taxon>Tracheophyta</taxon>
        <taxon>Spermatophyta</taxon>
        <taxon>Magnoliopsida</taxon>
        <taxon>Liliopsida</taxon>
        <taxon>Asparagales</taxon>
        <taxon>Asparagaceae</taxon>
        <taxon>Asparagoideae</taxon>
        <taxon>Asparagus</taxon>
    </lineage>
</organism>
<reference evidence="9" key="1">
    <citation type="journal article" date="2017" name="Nat. Commun.">
        <title>The asparagus genome sheds light on the origin and evolution of a young Y chromosome.</title>
        <authorList>
            <person name="Harkess A."/>
            <person name="Zhou J."/>
            <person name="Xu C."/>
            <person name="Bowers J.E."/>
            <person name="Van der Hulst R."/>
            <person name="Ayyampalayam S."/>
            <person name="Mercati F."/>
            <person name="Riccardi P."/>
            <person name="McKain M.R."/>
            <person name="Kakrana A."/>
            <person name="Tang H."/>
            <person name="Ray J."/>
            <person name="Groenendijk J."/>
            <person name="Arikit S."/>
            <person name="Mathioni S.M."/>
            <person name="Nakano M."/>
            <person name="Shan H."/>
            <person name="Telgmann-Rauber A."/>
            <person name="Kanno A."/>
            <person name="Yue Z."/>
            <person name="Chen H."/>
            <person name="Li W."/>
            <person name="Chen Y."/>
            <person name="Xu X."/>
            <person name="Zhang Y."/>
            <person name="Luo S."/>
            <person name="Chen H."/>
            <person name="Gao J."/>
            <person name="Mao Z."/>
            <person name="Pires J.C."/>
            <person name="Luo M."/>
            <person name="Kudrna D."/>
            <person name="Wing R.A."/>
            <person name="Meyers B.C."/>
            <person name="Yi K."/>
            <person name="Kong H."/>
            <person name="Lavrijsen P."/>
            <person name="Sunseri F."/>
            <person name="Falavigna A."/>
            <person name="Ye Y."/>
            <person name="Leebens-Mack J.H."/>
            <person name="Chen G."/>
        </authorList>
    </citation>
    <scope>NUCLEOTIDE SEQUENCE [LARGE SCALE GENOMIC DNA]</scope>
    <source>
        <strain evidence="9">cv. DH0086</strain>
    </source>
</reference>
<dbReference type="PANTHER" id="PTHR44420:SF2">
    <property type="entry name" value="GLUTATHIONE S-TRANSFERASE DHAR2-RELATED"/>
    <property type="match status" value="1"/>
</dbReference>
<evidence type="ECO:0000313" key="8">
    <source>
        <dbReference type="EMBL" id="ONK76987.1"/>
    </source>
</evidence>
<evidence type="ECO:0000256" key="1">
    <source>
        <dbReference type="ARBA" id="ARBA00022575"/>
    </source>
</evidence>
<keyword evidence="1" id="KW-0216">Detoxification</keyword>
<dbReference type="OMA" id="THVHAYM"/>
<protein>
    <recommendedName>
        <fullName evidence="7">GST C-terminal domain-containing protein</fullName>
    </recommendedName>
</protein>
<comment type="catalytic activity">
    <reaction evidence="5">
        <text>RX + glutathione = an S-substituted glutathione + a halide anion + H(+)</text>
        <dbReference type="Rhea" id="RHEA:16437"/>
        <dbReference type="ChEBI" id="CHEBI:15378"/>
        <dbReference type="ChEBI" id="CHEBI:16042"/>
        <dbReference type="ChEBI" id="CHEBI:17792"/>
        <dbReference type="ChEBI" id="CHEBI:57925"/>
        <dbReference type="ChEBI" id="CHEBI:90779"/>
        <dbReference type="EC" id="2.5.1.18"/>
    </reaction>
</comment>
<dbReference type="PANTHER" id="PTHR44420">
    <property type="entry name" value="GLUTATHIONE S-TRANSFERASE DHAR2-RELATED"/>
    <property type="match status" value="1"/>
</dbReference>
<proteinExistence type="inferred from homology"/>
<comment type="similarity">
    <text evidence="4">Belongs to the GST superfamily. DHAR family.</text>
</comment>
<dbReference type="FunFam" id="1.20.1050.10:FF:000029">
    <property type="entry name" value="Glutathione S-transferase DHAR3, chloroplastic"/>
    <property type="match status" value="1"/>
</dbReference>
<gene>
    <name evidence="8" type="ORF">A4U43_C02F1950</name>
</gene>
<keyword evidence="2" id="KW-0808">Transferase</keyword>
<dbReference type="GO" id="GO:0004364">
    <property type="term" value="F:glutathione transferase activity"/>
    <property type="evidence" value="ECO:0007669"/>
    <property type="project" value="UniProtKB-EC"/>
</dbReference>
<evidence type="ECO:0000256" key="2">
    <source>
        <dbReference type="ARBA" id="ARBA00022679"/>
    </source>
</evidence>
<dbReference type="PROSITE" id="PS50405">
    <property type="entry name" value="GST_CTER"/>
    <property type="match status" value="1"/>
</dbReference>